<dbReference type="AlphaFoldDB" id="A0A3B0VL42"/>
<reference evidence="1" key="1">
    <citation type="submission" date="2018-06" db="EMBL/GenBank/DDBJ databases">
        <authorList>
            <person name="Zhirakovskaya E."/>
        </authorList>
    </citation>
    <scope>NUCLEOTIDE SEQUENCE</scope>
</reference>
<evidence type="ECO:0000313" key="1">
    <source>
        <dbReference type="EMBL" id="VAW41260.1"/>
    </source>
</evidence>
<protein>
    <submittedName>
        <fullName evidence="1">Uncharacterized protein</fullName>
    </submittedName>
</protein>
<dbReference type="InterPro" id="IPR046598">
    <property type="entry name" value="DUF6657"/>
</dbReference>
<sequence>MAEIKSTMEMVMARAARMCAEAADGDDNEDARRAGMRAGGEFIAGKAVDLNALMDKYQGPAGEAFRQGLASSFMRNINLPRHAEEDGIPAWEGALSGIMTLAAPESRAELGGITGEIRNILARYLDHKKQLRQQLEDNFAMQTAQLQQNLAQQTGMQMNISPAQHPEFQKEWQKVMEQMNDQYLNALEQYKDAIYKILAINK</sequence>
<organism evidence="1">
    <name type="scientific">hydrothermal vent metagenome</name>
    <dbReference type="NCBI Taxonomy" id="652676"/>
    <lineage>
        <taxon>unclassified sequences</taxon>
        <taxon>metagenomes</taxon>
        <taxon>ecological metagenomes</taxon>
    </lineage>
</organism>
<proteinExistence type="predicted"/>
<gene>
    <name evidence="1" type="ORF">MNBD_DELTA03-1052</name>
</gene>
<dbReference type="EMBL" id="UOEX01000376">
    <property type="protein sequence ID" value="VAW41260.1"/>
    <property type="molecule type" value="Genomic_DNA"/>
</dbReference>
<dbReference type="Pfam" id="PF20362">
    <property type="entry name" value="DUF6657"/>
    <property type="match status" value="1"/>
</dbReference>
<accession>A0A3B0VL42</accession>
<name>A0A3B0VL42_9ZZZZ</name>